<dbReference type="InterPro" id="IPR013751">
    <property type="entry name" value="ACP_syn_III_N"/>
</dbReference>
<organism evidence="5 6">
    <name type="scientific">Paenibacillus elgii</name>
    <dbReference type="NCBI Taxonomy" id="189691"/>
    <lineage>
        <taxon>Bacteria</taxon>
        <taxon>Bacillati</taxon>
        <taxon>Bacillota</taxon>
        <taxon>Bacilli</taxon>
        <taxon>Bacillales</taxon>
        <taxon>Paenibacillaceae</taxon>
        <taxon>Paenibacillus</taxon>
    </lineage>
</organism>
<dbReference type="GO" id="GO:0006633">
    <property type="term" value="P:fatty acid biosynthetic process"/>
    <property type="evidence" value="ECO:0007669"/>
    <property type="project" value="InterPro"/>
</dbReference>
<dbReference type="Gene3D" id="3.40.47.10">
    <property type="match status" value="2"/>
</dbReference>
<accession>A0A2T6FTJ5</accession>
<evidence type="ECO:0000313" key="6">
    <source>
        <dbReference type="Proteomes" id="UP000244184"/>
    </source>
</evidence>
<dbReference type="Pfam" id="PF08545">
    <property type="entry name" value="ACP_syn_III"/>
    <property type="match status" value="1"/>
</dbReference>
<comment type="caution">
    <text evidence="5">The sequence shown here is derived from an EMBL/GenBank/DDBJ whole genome shotgun (WGS) entry which is preliminary data.</text>
</comment>
<dbReference type="PANTHER" id="PTHR34069:SF2">
    <property type="entry name" value="BETA-KETOACYL-[ACYL-CARRIER-PROTEIN] SYNTHASE III"/>
    <property type="match status" value="1"/>
</dbReference>
<dbReference type="EMBL" id="PYHP01000095">
    <property type="protein sequence ID" value="PUA35236.1"/>
    <property type="molecule type" value="Genomic_DNA"/>
</dbReference>
<protein>
    <recommendedName>
        <fullName evidence="7">3-oxoacyl-ACP synthase</fullName>
    </recommendedName>
</protein>
<keyword evidence="2" id="KW-0012">Acyltransferase</keyword>
<sequence>MTRVCFSVPELSVYVPSGTAAVEDVAQQLRQAGFPFTPEDVARFRGRYGFDRVPVERSKRLGGMLAEACGPLLVRLRRQGRPVDRIVIVRTLDLSWHDEHALRELRDAPEIGDTPVFALSQHNCATVHFAMQAAGQLLHAGSAEGIVLVTADKAFHPALKRLPHSLLGDAACACYMTREAGPHRTFYLRSVFDAGMDAGLNSPPENVKWFQTTYHFAIRQLIRTALRECGLTVGDLRFIFGSNVNRTTWEEVASMLPCDIEMFYTDTIAKVGHLHGSDLWYNVHDAVLRGKLRRGDRYMTVSAGLGSFGCAVHQY</sequence>
<reference evidence="5 6" key="1">
    <citation type="submission" date="2018-03" db="EMBL/GenBank/DDBJ databases">
        <title>Genome sequence of Paenibacillus elgii strain AC13 an antimicrobial compound producing bacteria.</title>
        <authorList>
            <person name="Kurokawa A.S."/>
            <person name="Araujo J.F."/>
            <person name="Costa R.A."/>
            <person name="Ortega D.B."/>
            <person name="Pires A.S."/>
            <person name="Pappas G.J.Jr."/>
            <person name="Franco O.L."/>
            <person name="Barreto C."/>
            <person name="Magalhaes B.S."/>
            <person name="Kruger R.H."/>
        </authorList>
    </citation>
    <scope>NUCLEOTIDE SEQUENCE [LARGE SCALE GENOMIC DNA]</scope>
    <source>
        <strain evidence="5 6">AC13</strain>
    </source>
</reference>
<dbReference type="GO" id="GO:0004315">
    <property type="term" value="F:3-oxoacyl-[acyl-carrier-protein] synthase activity"/>
    <property type="evidence" value="ECO:0007669"/>
    <property type="project" value="InterPro"/>
</dbReference>
<dbReference type="InterPro" id="IPR016039">
    <property type="entry name" value="Thiolase-like"/>
</dbReference>
<evidence type="ECO:0000259" key="3">
    <source>
        <dbReference type="Pfam" id="PF08541"/>
    </source>
</evidence>
<evidence type="ECO:0000256" key="1">
    <source>
        <dbReference type="ARBA" id="ARBA00022679"/>
    </source>
</evidence>
<dbReference type="RefSeq" id="WP_108534784.1">
    <property type="nucleotide sequence ID" value="NZ_PYHP01000095.1"/>
</dbReference>
<name>A0A2T6FTJ5_9BACL</name>
<evidence type="ECO:0000259" key="4">
    <source>
        <dbReference type="Pfam" id="PF08545"/>
    </source>
</evidence>
<dbReference type="SUPFAM" id="SSF53901">
    <property type="entry name" value="Thiolase-like"/>
    <property type="match status" value="1"/>
</dbReference>
<proteinExistence type="predicted"/>
<feature type="domain" description="Beta-ketoacyl-[acyl-carrier-protein] synthase III C-terminal" evidence="3">
    <location>
        <begin position="226"/>
        <end position="312"/>
    </location>
</feature>
<dbReference type="Proteomes" id="UP000244184">
    <property type="component" value="Unassembled WGS sequence"/>
</dbReference>
<evidence type="ECO:0008006" key="7">
    <source>
        <dbReference type="Google" id="ProtNLM"/>
    </source>
</evidence>
<dbReference type="Pfam" id="PF08541">
    <property type="entry name" value="ACP_syn_III_C"/>
    <property type="match status" value="1"/>
</dbReference>
<dbReference type="InterPro" id="IPR013747">
    <property type="entry name" value="ACP_syn_III_C"/>
</dbReference>
<dbReference type="PANTHER" id="PTHR34069">
    <property type="entry name" value="3-OXOACYL-[ACYL-CARRIER-PROTEIN] SYNTHASE 3"/>
    <property type="match status" value="1"/>
</dbReference>
<feature type="domain" description="Beta-ketoacyl-[acyl-carrier-protein] synthase III N-terminal" evidence="4">
    <location>
        <begin position="121"/>
        <end position="183"/>
    </location>
</feature>
<keyword evidence="1" id="KW-0808">Transferase</keyword>
<dbReference type="GO" id="GO:0044550">
    <property type="term" value="P:secondary metabolite biosynthetic process"/>
    <property type="evidence" value="ECO:0007669"/>
    <property type="project" value="TreeGrafter"/>
</dbReference>
<evidence type="ECO:0000313" key="5">
    <source>
        <dbReference type="EMBL" id="PUA35236.1"/>
    </source>
</evidence>
<gene>
    <name evidence="5" type="ORF">C8Z91_32030</name>
</gene>
<dbReference type="AlphaFoldDB" id="A0A2T6FTJ5"/>
<evidence type="ECO:0000256" key="2">
    <source>
        <dbReference type="ARBA" id="ARBA00023315"/>
    </source>
</evidence>